<evidence type="ECO:0000256" key="6">
    <source>
        <dbReference type="SAM" id="Phobius"/>
    </source>
</evidence>
<evidence type="ECO:0000256" key="1">
    <source>
        <dbReference type="ARBA" id="ARBA00004651"/>
    </source>
</evidence>
<feature type="transmembrane region" description="Helical" evidence="6">
    <location>
        <begin position="98"/>
        <end position="119"/>
    </location>
</feature>
<dbReference type="InterPro" id="IPR002656">
    <property type="entry name" value="Acyl_transf_3_dom"/>
</dbReference>
<evidence type="ECO:0000313" key="8">
    <source>
        <dbReference type="EMBL" id="KKM63882.1"/>
    </source>
</evidence>
<dbReference type="PANTHER" id="PTHR40074">
    <property type="entry name" value="O-ACETYLTRANSFERASE WECH"/>
    <property type="match status" value="1"/>
</dbReference>
<evidence type="ECO:0000259" key="7">
    <source>
        <dbReference type="Pfam" id="PF01757"/>
    </source>
</evidence>
<evidence type="ECO:0000256" key="3">
    <source>
        <dbReference type="ARBA" id="ARBA00022692"/>
    </source>
</evidence>
<dbReference type="GO" id="GO:0016413">
    <property type="term" value="F:O-acetyltransferase activity"/>
    <property type="evidence" value="ECO:0007669"/>
    <property type="project" value="TreeGrafter"/>
</dbReference>
<feature type="transmembrane region" description="Helical" evidence="6">
    <location>
        <begin position="277"/>
        <end position="296"/>
    </location>
</feature>
<accession>A0A0F9M3T5</accession>
<feature type="transmembrane region" description="Helical" evidence="6">
    <location>
        <begin position="57"/>
        <end position="74"/>
    </location>
</feature>
<sequence length="459" mass="53057">MNEIYLIDKNQEILREEKHSFFQVSFLKAVMIFLVIFDHIVTWNIKSSIGAALWERISIPVFLIIMGFNIGLSFKRSGASTLKELYTKDYFKSKIKRYIIPFLILYGVSTIIGLIMYGFNWVNMYNNQYAPDHGIINLFTGFFVFWGPGNWFIPVLLQSILIMPLLYYGFTKYPKLTLILCFVIEILIQLIVFTFLGERPLPSWEKSYILTVFMTSIPFYLSAVGLGMWFSFGHNFRSKRNLFIWILFLISLTYLIAYQFFGFRIKINGVQLLRGDYHFLVFPYSAFLFLVVMALLPENPQGKFSRAISLIGKSTYHILLIQIFGLGMVFAVGGTHYIVDVGSGPDIILDVIVVYTIFISAGILWYKIDQNKDILRRFLYYINLFIVFVSLFFVIFLAKISWVPIPLLIIIIYAIAAPITKFIIKKPLKTRTLGIMTAFLVLNFVLAALYIGVFSLMSI</sequence>
<feature type="transmembrane region" description="Helical" evidence="6">
    <location>
        <begin position="208"/>
        <end position="230"/>
    </location>
</feature>
<feature type="transmembrane region" description="Helical" evidence="6">
    <location>
        <begin position="347"/>
        <end position="366"/>
    </location>
</feature>
<comment type="subcellular location">
    <subcellularLocation>
        <location evidence="1">Cell membrane</location>
        <topology evidence="1">Multi-pass membrane protein</topology>
    </subcellularLocation>
</comment>
<proteinExistence type="predicted"/>
<feature type="transmembrane region" description="Helical" evidence="6">
    <location>
        <begin position="177"/>
        <end position="196"/>
    </location>
</feature>
<feature type="transmembrane region" description="Helical" evidence="6">
    <location>
        <begin position="404"/>
        <end position="424"/>
    </location>
</feature>
<keyword evidence="3 6" id="KW-0812">Transmembrane</keyword>
<evidence type="ECO:0000256" key="4">
    <source>
        <dbReference type="ARBA" id="ARBA00022989"/>
    </source>
</evidence>
<dbReference type="PANTHER" id="PTHR40074:SF2">
    <property type="entry name" value="O-ACETYLTRANSFERASE WECH"/>
    <property type="match status" value="1"/>
</dbReference>
<feature type="transmembrane region" description="Helical" evidence="6">
    <location>
        <begin position="21"/>
        <end position="45"/>
    </location>
</feature>
<dbReference type="GO" id="GO:0005886">
    <property type="term" value="C:plasma membrane"/>
    <property type="evidence" value="ECO:0007669"/>
    <property type="project" value="UniProtKB-SubCell"/>
</dbReference>
<feature type="domain" description="Acyltransferase 3" evidence="7">
    <location>
        <begin position="26"/>
        <end position="363"/>
    </location>
</feature>
<name>A0A0F9M3T5_9ZZZZ</name>
<keyword evidence="4 6" id="KW-1133">Transmembrane helix</keyword>
<evidence type="ECO:0000256" key="2">
    <source>
        <dbReference type="ARBA" id="ARBA00022475"/>
    </source>
</evidence>
<feature type="transmembrane region" description="Helical" evidence="6">
    <location>
        <begin position="316"/>
        <end position="335"/>
    </location>
</feature>
<feature type="transmembrane region" description="Helical" evidence="6">
    <location>
        <begin position="378"/>
        <end position="398"/>
    </location>
</feature>
<protein>
    <recommendedName>
        <fullName evidence="7">Acyltransferase 3 domain-containing protein</fullName>
    </recommendedName>
</protein>
<dbReference type="AlphaFoldDB" id="A0A0F9M3T5"/>
<feature type="transmembrane region" description="Helical" evidence="6">
    <location>
        <begin position="242"/>
        <end position="265"/>
    </location>
</feature>
<dbReference type="Pfam" id="PF01757">
    <property type="entry name" value="Acyl_transf_3"/>
    <property type="match status" value="1"/>
</dbReference>
<evidence type="ECO:0000256" key="5">
    <source>
        <dbReference type="ARBA" id="ARBA00023136"/>
    </source>
</evidence>
<reference evidence="8" key="1">
    <citation type="journal article" date="2015" name="Nature">
        <title>Complex archaea that bridge the gap between prokaryotes and eukaryotes.</title>
        <authorList>
            <person name="Spang A."/>
            <person name="Saw J.H."/>
            <person name="Jorgensen S.L."/>
            <person name="Zaremba-Niedzwiedzka K."/>
            <person name="Martijn J."/>
            <person name="Lind A.E."/>
            <person name="van Eijk R."/>
            <person name="Schleper C."/>
            <person name="Guy L."/>
            <person name="Ettema T.J."/>
        </authorList>
    </citation>
    <scope>NUCLEOTIDE SEQUENCE</scope>
</reference>
<organism evidence="8">
    <name type="scientific">marine sediment metagenome</name>
    <dbReference type="NCBI Taxonomy" id="412755"/>
    <lineage>
        <taxon>unclassified sequences</taxon>
        <taxon>metagenomes</taxon>
        <taxon>ecological metagenomes</taxon>
    </lineage>
</organism>
<keyword evidence="2" id="KW-1003">Cell membrane</keyword>
<comment type="caution">
    <text evidence="8">The sequence shown here is derived from an EMBL/GenBank/DDBJ whole genome shotgun (WGS) entry which is preliminary data.</text>
</comment>
<keyword evidence="5 6" id="KW-0472">Membrane</keyword>
<dbReference type="GO" id="GO:0009246">
    <property type="term" value="P:enterobacterial common antigen biosynthetic process"/>
    <property type="evidence" value="ECO:0007669"/>
    <property type="project" value="TreeGrafter"/>
</dbReference>
<feature type="transmembrane region" description="Helical" evidence="6">
    <location>
        <begin position="436"/>
        <end position="457"/>
    </location>
</feature>
<dbReference type="EMBL" id="LAZR01011011">
    <property type="protein sequence ID" value="KKM63882.1"/>
    <property type="molecule type" value="Genomic_DNA"/>
</dbReference>
<gene>
    <name evidence="8" type="ORF">LCGC14_1506990</name>
</gene>